<gene>
    <name evidence="8" type="ORF">GSU69_08165</name>
</gene>
<name>A0ABX6GYQ5_9MICO</name>
<dbReference type="PANTHER" id="PTHR42732:SF1">
    <property type="entry name" value="BETA-MANNOSIDASE"/>
    <property type="match status" value="1"/>
</dbReference>
<dbReference type="InterPro" id="IPR051913">
    <property type="entry name" value="GH2_Domain-Containing"/>
</dbReference>
<evidence type="ECO:0000313" key="9">
    <source>
        <dbReference type="Proteomes" id="UP000464597"/>
    </source>
</evidence>
<feature type="domain" description="DUF4982" evidence="6">
    <location>
        <begin position="626"/>
        <end position="684"/>
    </location>
</feature>
<sequence length="803" mass="85544">MTTTSSTAGWIVRAPRGPFAAVQGGVDDSVAVTLPHDALRDAERSPEAVSKGGAAYYPGGAYSYVRTFDVPADWAGRVVRLEVQGAYRHAMVFLNDEFAGNRADGFARFFVELTPFLRFGETNTLRIEVRSGQDSRWYAGAGLHRPVLLHVDEPVHIEPDGVRITTVRVEDDQAVVEVATSIVNRGLTTSSLTVATELTGPAGDVVESATTPVTVAPGRTALVRQRLYVQEPALWSVDSPALHSARTSIGVGDDVVTVHGIRTVTVDPRKGLRINGETVLLRGACIHSDNGVLGAASIARAEERRIQLLKEAGFNAIRMAHNPASPSMLDACDRLGMLVMDEAFDMWVRGKTHHDHSLDFAQWWRADLESLVAKDYNHPSVILYSIGNEIVEVGTPHGAVLARDLAEHVRSLDPTRPVTNGVNPTLAVLDELDSILASEQGLNELMGEAGAGMMAAIGSSDAVTRRTAESSAAVDVLGLNYADGRYASDAELFPQRVIVGSETFPSQIGELWPKVLANPNVIGDFTWTGWDYLGEVGIGATSYAEDPAANGALEREYPYLTAWCGDLDITGWRRPASYYREIVFGLRSEPAIAVVRPERHGQTVTMQSPWAWSDSVDSWTWPGFEGSPVTVEVAADADEVALLLDGVEVGRAAVGAVRPMLASIETVYRPGTLTAVAYRSGSETGRSSLVSASGPAVLTATADRTSLRADDTDLAYVAIELRDAAGVLFTGADRVVSVGVEGAGVLAGFGSGAPATTERFDATSRTTFDGRALAVVRPTGPGPITLLVSSDGLDDVRIGLSAS</sequence>
<dbReference type="InterPro" id="IPR006102">
    <property type="entry name" value="Ig-like_GH2"/>
</dbReference>
<evidence type="ECO:0000259" key="5">
    <source>
        <dbReference type="Pfam" id="PF02836"/>
    </source>
</evidence>
<feature type="domain" description="Glycoside hydrolase family 2 catalytic" evidence="5">
    <location>
        <begin position="271"/>
        <end position="423"/>
    </location>
</feature>
<feature type="domain" description="Glycoside hydrolase family 2" evidence="7">
    <location>
        <begin position="698"/>
        <end position="796"/>
    </location>
</feature>
<evidence type="ECO:0000259" key="6">
    <source>
        <dbReference type="Pfam" id="PF16355"/>
    </source>
</evidence>
<dbReference type="Gene3D" id="3.20.20.80">
    <property type="entry name" value="Glycosidases"/>
    <property type="match status" value="1"/>
</dbReference>
<dbReference type="Pfam" id="PF00703">
    <property type="entry name" value="Glyco_hydro_2"/>
    <property type="match status" value="1"/>
</dbReference>
<dbReference type="InterPro" id="IPR032311">
    <property type="entry name" value="DUF4982"/>
</dbReference>
<evidence type="ECO:0000256" key="2">
    <source>
        <dbReference type="ARBA" id="ARBA00022801"/>
    </source>
</evidence>
<evidence type="ECO:0000256" key="3">
    <source>
        <dbReference type="ARBA" id="ARBA00023295"/>
    </source>
</evidence>
<dbReference type="InterPro" id="IPR036156">
    <property type="entry name" value="Beta-gal/glucu_dom_sf"/>
</dbReference>
<dbReference type="RefSeq" id="WP_159422601.1">
    <property type="nucleotide sequence ID" value="NZ_CP047180.1"/>
</dbReference>
<dbReference type="PANTHER" id="PTHR42732">
    <property type="entry name" value="BETA-GALACTOSIDASE"/>
    <property type="match status" value="1"/>
</dbReference>
<organism evidence="8 9">
    <name type="scientific">Rathayibacter festucae</name>
    <dbReference type="NCBI Taxonomy" id="110937"/>
    <lineage>
        <taxon>Bacteria</taxon>
        <taxon>Bacillati</taxon>
        <taxon>Actinomycetota</taxon>
        <taxon>Actinomycetes</taxon>
        <taxon>Micrococcales</taxon>
        <taxon>Microbacteriaceae</taxon>
        <taxon>Rathayibacter</taxon>
    </lineage>
</organism>
<dbReference type="Pfam" id="PF18565">
    <property type="entry name" value="Glyco_hydro2_C5"/>
    <property type="match status" value="1"/>
</dbReference>
<dbReference type="Gene3D" id="2.60.40.10">
    <property type="entry name" value="Immunoglobulins"/>
    <property type="match status" value="3"/>
</dbReference>
<accession>A0ABX6GYQ5</accession>
<comment type="similarity">
    <text evidence="1">Belongs to the glycosyl hydrolase 2 family.</text>
</comment>
<dbReference type="PRINTS" id="PR00132">
    <property type="entry name" value="GLHYDRLASE2"/>
</dbReference>
<reference evidence="9" key="1">
    <citation type="submission" date="2019-12" db="EMBL/GenBank/DDBJ databases">
        <title>Complete and draft genome sequences of new strains and members of some known species of the genus Rathayibacter isolated from plants.</title>
        <authorList>
            <person name="Tarlachkov S.V."/>
            <person name="Starodumova I.P."/>
            <person name="Dorofeeva L.V."/>
            <person name="Prisyazhnaya N.V."/>
            <person name="Leyn S."/>
            <person name="Zlamal J."/>
            <person name="Elan M."/>
            <person name="Osterman A.L."/>
            <person name="Nadler S."/>
            <person name="Subbotin S.A."/>
            <person name="Evtushenko L.I."/>
        </authorList>
    </citation>
    <scope>NUCLEOTIDE SEQUENCE [LARGE SCALE GENOMIC DNA]</scope>
    <source>
        <strain evidence="9">VKM Ac-2802</strain>
    </source>
</reference>
<keyword evidence="2" id="KW-0378">Hydrolase</keyword>
<proteinExistence type="inferred from homology"/>
<dbReference type="InterPro" id="IPR040605">
    <property type="entry name" value="Glyco_hydro2_dom5"/>
</dbReference>
<dbReference type="InterPro" id="IPR013783">
    <property type="entry name" value="Ig-like_fold"/>
</dbReference>
<dbReference type="SUPFAM" id="SSF49303">
    <property type="entry name" value="beta-Galactosidase/glucuronidase domain"/>
    <property type="match status" value="1"/>
</dbReference>
<dbReference type="InterPro" id="IPR006103">
    <property type="entry name" value="Glyco_hydro_2_cat"/>
</dbReference>
<evidence type="ECO:0000313" key="8">
    <source>
        <dbReference type="EMBL" id="QHC62654.1"/>
    </source>
</evidence>
<protein>
    <submittedName>
        <fullName evidence="8">DUF4982 domain-containing protein</fullName>
    </submittedName>
</protein>
<evidence type="ECO:0000259" key="4">
    <source>
        <dbReference type="Pfam" id="PF00703"/>
    </source>
</evidence>
<dbReference type="Pfam" id="PF02836">
    <property type="entry name" value="Glyco_hydro_2_C"/>
    <property type="match status" value="1"/>
</dbReference>
<dbReference type="Proteomes" id="UP000464597">
    <property type="component" value="Chromosome"/>
</dbReference>
<dbReference type="Gene3D" id="2.60.120.260">
    <property type="entry name" value="Galactose-binding domain-like"/>
    <property type="match status" value="1"/>
</dbReference>
<dbReference type="Pfam" id="PF16355">
    <property type="entry name" value="DUF4982"/>
    <property type="match status" value="1"/>
</dbReference>
<dbReference type="InterPro" id="IPR006101">
    <property type="entry name" value="Glyco_hydro_2"/>
</dbReference>
<dbReference type="InterPro" id="IPR017853">
    <property type="entry name" value="GH"/>
</dbReference>
<dbReference type="SUPFAM" id="SSF51445">
    <property type="entry name" value="(Trans)glycosidases"/>
    <property type="match status" value="1"/>
</dbReference>
<keyword evidence="3" id="KW-0326">Glycosidase</keyword>
<dbReference type="SUPFAM" id="SSF49785">
    <property type="entry name" value="Galactose-binding domain-like"/>
    <property type="match status" value="1"/>
</dbReference>
<evidence type="ECO:0000259" key="7">
    <source>
        <dbReference type="Pfam" id="PF18565"/>
    </source>
</evidence>
<feature type="domain" description="Glycoside hydrolase family 2 immunoglobulin-like beta-sandwich" evidence="4">
    <location>
        <begin position="155"/>
        <end position="262"/>
    </location>
</feature>
<evidence type="ECO:0000256" key="1">
    <source>
        <dbReference type="ARBA" id="ARBA00007401"/>
    </source>
</evidence>
<keyword evidence="9" id="KW-1185">Reference proteome</keyword>
<dbReference type="EMBL" id="CP047180">
    <property type="protein sequence ID" value="QHC62654.1"/>
    <property type="molecule type" value="Genomic_DNA"/>
</dbReference>
<dbReference type="InterPro" id="IPR008979">
    <property type="entry name" value="Galactose-bd-like_sf"/>
</dbReference>